<accession>A0A818P0P1</accession>
<dbReference type="EMBL" id="CAJNYV010003845">
    <property type="protein sequence ID" value="CAF3616027.1"/>
    <property type="molecule type" value="Genomic_DNA"/>
</dbReference>
<name>A0A818P0P1_9BILA</name>
<comment type="caution">
    <text evidence="1">The sequence shown here is derived from an EMBL/GenBank/DDBJ whole genome shotgun (WGS) entry which is preliminary data.</text>
</comment>
<proteinExistence type="predicted"/>
<organism evidence="1 2">
    <name type="scientific">Rotaria socialis</name>
    <dbReference type="NCBI Taxonomy" id="392032"/>
    <lineage>
        <taxon>Eukaryota</taxon>
        <taxon>Metazoa</taxon>
        <taxon>Spiralia</taxon>
        <taxon>Gnathifera</taxon>
        <taxon>Rotifera</taxon>
        <taxon>Eurotatoria</taxon>
        <taxon>Bdelloidea</taxon>
        <taxon>Philodinida</taxon>
        <taxon>Philodinidae</taxon>
        <taxon>Rotaria</taxon>
    </lineage>
</organism>
<dbReference type="AlphaFoldDB" id="A0A818P0P1"/>
<evidence type="ECO:0000313" key="1">
    <source>
        <dbReference type="EMBL" id="CAF3616027.1"/>
    </source>
</evidence>
<gene>
    <name evidence="1" type="ORF">KIK155_LOCUS21669</name>
</gene>
<reference evidence="1" key="1">
    <citation type="submission" date="2021-02" db="EMBL/GenBank/DDBJ databases">
        <authorList>
            <person name="Nowell W R."/>
        </authorList>
    </citation>
    <scope>NUCLEOTIDE SEQUENCE</scope>
</reference>
<dbReference type="Proteomes" id="UP000663865">
    <property type="component" value="Unassembled WGS sequence"/>
</dbReference>
<protein>
    <submittedName>
        <fullName evidence="1">Uncharacterized protein</fullName>
    </submittedName>
</protein>
<evidence type="ECO:0000313" key="2">
    <source>
        <dbReference type="Proteomes" id="UP000663865"/>
    </source>
</evidence>
<sequence length="146" mass="16119">MATSKAFSYSSGEVRTSEKLTVSNGCSTLVFTKKADNSVILEYVPINHLTSNSGMGGDGVPIFKNLQSSEWIKIMAAYEKAKSRGRPGHIGPKGTTVFQYQSETISDGFIFDLHVSNTDLIRAIARKPRPPLLNRSHRFGSYFNSR</sequence>